<dbReference type="CDD" id="cd07247">
    <property type="entry name" value="SgaA_N_like"/>
    <property type="match status" value="1"/>
</dbReference>
<dbReference type="EMBL" id="QMIE01000018">
    <property type="protein sequence ID" value="TVM15175.1"/>
    <property type="molecule type" value="Genomic_DNA"/>
</dbReference>
<accession>A0A7M3MBQ4</accession>
<dbReference type="InterPro" id="IPR037523">
    <property type="entry name" value="VOC_core"/>
</dbReference>
<evidence type="ECO:0000313" key="3">
    <source>
        <dbReference type="Proteomes" id="UP000448292"/>
    </source>
</evidence>
<dbReference type="SUPFAM" id="SSF54593">
    <property type="entry name" value="Glyoxalase/Bleomycin resistance protein/Dihydroxybiphenyl dioxygenase"/>
    <property type="match status" value="1"/>
</dbReference>
<protein>
    <submittedName>
        <fullName evidence="2">VOC family protein</fullName>
    </submittedName>
</protein>
<dbReference type="InterPro" id="IPR029068">
    <property type="entry name" value="Glyas_Bleomycin-R_OHBP_Dase"/>
</dbReference>
<dbReference type="Proteomes" id="UP000448292">
    <property type="component" value="Unassembled WGS sequence"/>
</dbReference>
<dbReference type="RefSeq" id="WP_144304212.1">
    <property type="nucleotide sequence ID" value="NZ_QMIE01000018.1"/>
</dbReference>
<reference evidence="2 3" key="1">
    <citation type="submission" date="2018-06" db="EMBL/GenBank/DDBJ databases">
        <title>Complete genome of Desulfovibrio indonesiensis P37SLT.</title>
        <authorList>
            <person name="Crispim J.S."/>
            <person name="Vidigal P.M.P."/>
            <person name="Silva L.C.F."/>
            <person name="Laguardia C.N."/>
            <person name="Araujo L.C."/>
            <person name="Dias R.S."/>
            <person name="Sousa M.P."/>
            <person name="Paula S.O."/>
            <person name="Silva C."/>
        </authorList>
    </citation>
    <scope>NUCLEOTIDE SEQUENCE [LARGE SCALE GENOMIC DNA]</scope>
    <source>
        <strain evidence="2 3">P37SLT</strain>
    </source>
</reference>
<dbReference type="PANTHER" id="PTHR33993:SF14">
    <property type="entry name" value="GB|AAF24581.1"/>
    <property type="match status" value="1"/>
</dbReference>
<dbReference type="PANTHER" id="PTHR33993">
    <property type="entry name" value="GLYOXALASE-RELATED"/>
    <property type="match status" value="1"/>
</dbReference>
<proteinExistence type="predicted"/>
<comment type="caution">
    <text evidence="2">The sequence shown here is derived from an EMBL/GenBank/DDBJ whole genome shotgun (WGS) entry which is preliminary data.</text>
</comment>
<keyword evidence="3" id="KW-1185">Reference proteome</keyword>
<dbReference type="AlphaFoldDB" id="A0A7M3MBQ4"/>
<feature type="domain" description="VOC" evidence="1">
    <location>
        <begin position="9"/>
        <end position="129"/>
    </location>
</feature>
<dbReference type="Pfam" id="PF00903">
    <property type="entry name" value="Glyoxalase"/>
    <property type="match status" value="1"/>
</dbReference>
<dbReference type="PROSITE" id="PS51819">
    <property type="entry name" value="VOC"/>
    <property type="match status" value="1"/>
</dbReference>
<gene>
    <name evidence="2" type="ORF">DPQ33_15895</name>
</gene>
<sequence>MNPMKTHGMFSWNELMTTDVTAAKEFYGKLFGWSFEEMPMEHMPGMTYSSAKVGDQYVGGMMPLTPDCAEKNIPPHWGAYITVDNTDETASRCAELGGEVLYGPVDIPKVGRFAVIQDPQGAVIQVIKYFPEAEGDSQ</sequence>
<organism evidence="2 3">
    <name type="scientific">Oceanidesulfovibrio indonesiensis</name>
    <dbReference type="NCBI Taxonomy" id="54767"/>
    <lineage>
        <taxon>Bacteria</taxon>
        <taxon>Pseudomonadati</taxon>
        <taxon>Thermodesulfobacteriota</taxon>
        <taxon>Desulfovibrionia</taxon>
        <taxon>Desulfovibrionales</taxon>
        <taxon>Desulfovibrionaceae</taxon>
        <taxon>Oceanidesulfovibrio</taxon>
    </lineage>
</organism>
<dbReference type="OrthoDB" id="9792323at2"/>
<dbReference type="InterPro" id="IPR004360">
    <property type="entry name" value="Glyas_Fos-R_dOase_dom"/>
</dbReference>
<evidence type="ECO:0000313" key="2">
    <source>
        <dbReference type="EMBL" id="TVM15175.1"/>
    </source>
</evidence>
<name>A0A7M3MBQ4_9BACT</name>
<dbReference type="Gene3D" id="3.10.180.10">
    <property type="entry name" value="2,3-Dihydroxybiphenyl 1,2-Dioxygenase, domain 1"/>
    <property type="match status" value="1"/>
</dbReference>
<dbReference type="InterPro" id="IPR052164">
    <property type="entry name" value="Anthracycline_SecMetBiosynth"/>
</dbReference>
<evidence type="ECO:0000259" key="1">
    <source>
        <dbReference type="PROSITE" id="PS51819"/>
    </source>
</evidence>